<evidence type="ECO:0000256" key="1">
    <source>
        <dbReference type="SAM" id="Coils"/>
    </source>
</evidence>
<feature type="compositionally biased region" description="Low complexity" evidence="2">
    <location>
        <begin position="164"/>
        <end position="179"/>
    </location>
</feature>
<dbReference type="EMBL" id="HBNR01030015">
    <property type="protein sequence ID" value="CAE4583698.1"/>
    <property type="molecule type" value="Transcribed_RNA"/>
</dbReference>
<feature type="region of interest" description="Disordered" evidence="2">
    <location>
        <begin position="163"/>
        <end position="228"/>
    </location>
</feature>
<name>A0A7S4QID6_9DINO</name>
<evidence type="ECO:0000313" key="3">
    <source>
        <dbReference type="EMBL" id="CAE4583698.1"/>
    </source>
</evidence>
<sequence>MNQQLLQQLQQQQHAQAQEAPRSTGGAPSSPSRPPRSVERMNSCPWSQSASSPAPSCMLRGRPGSSPFEESLGIPEDDAVPREVGEPNLELVPPLPEEAAELRRTVEQLQQRIASEQQKTASLEDALNATLLRSATMEADNTELREFVGSLVGRIASLESQLQVQVRSPRSPRGVSRDVSGGGSSSTNNLAAAARGVGLPQQRRRGKAAERVRPGSPRPPAPGSRPLR</sequence>
<accession>A0A7S4QID6</accession>
<evidence type="ECO:0000256" key="2">
    <source>
        <dbReference type="SAM" id="MobiDB-lite"/>
    </source>
</evidence>
<organism evidence="3">
    <name type="scientific">Alexandrium monilatum</name>
    <dbReference type="NCBI Taxonomy" id="311494"/>
    <lineage>
        <taxon>Eukaryota</taxon>
        <taxon>Sar</taxon>
        <taxon>Alveolata</taxon>
        <taxon>Dinophyceae</taxon>
        <taxon>Gonyaulacales</taxon>
        <taxon>Pyrocystaceae</taxon>
        <taxon>Alexandrium</taxon>
    </lineage>
</organism>
<feature type="compositionally biased region" description="Low complexity" evidence="2">
    <location>
        <begin position="1"/>
        <end position="30"/>
    </location>
</feature>
<keyword evidence="1" id="KW-0175">Coiled coil</keyword>
<feature type="coiled-coil region" evidence="1">
    <location>
        <begin position="99"/>
        <end position="126"/>
    </location>
</feature>
<feature type="compositionally biased region" description="Low complexity" evidence="2">
    <location>
        <begin position="43"/>
        <end position="57"/>
    </location>
</feature>
<feature type="region of interest" description="Disordered" evidence="2">
    <location>
        <begin position="1"/>
        <end position="99"/>
    </location>
</feature>
<proteinExistence type="predicted"/>
<reference evidence="3" key="1">
    <citation type="submission" date="2021-01" db="EMBL/GenBank/DDBJ databases">
        <authorList>
            <person name="Corre E."/>
            <person name="Pelletier E."/>
            <person name="Niang G."/>
            <person name="Scheremetjew M."/>
            <person name="Finn R."/>
            <person name="Kale V."/>
            <person name="Holt S."/>
            <person name="Cochrane G."/>
            <person name="Meng A."/>
            <person name="Brown T."/>
            <person name="Cohen L."/>
        </authorList>
    </citation>
    <scope>NUCLEOTIDE SEQUENCE</scope>
    <source>
        <strain evidence="3">CCMP3105</strain>
    </source>
</reference>
<feature type="compositionally biased region" description="Pro residues" evidence="2">
    <location>
        <begin position="216"/>
        <end position="228"/>
    </location>
</feature>
<dbReference type="AlphaFoldDB" id="A0A7S4QID6"/>
<gene>
    <name evidence="3" type="ORF">AMON00008_LOCUS20480</name>
</gene>
<protein>
    <submittedName>
        <fullName evidence="3">Uncharacterized protein</fullName>
    </submittedName>
</protein>